<accession>A0A9N7Z0R1</accession>
<proteinExistence type="predicted"/>
<name>A0A9N7Z0R1_PLEPL</name>
<feature type="region of interest" description="Disordered" evidence="1">
    <location>
        <begin position="1"/>
        <end position="21"/>
    </location>
</feature>
<reference evidence="2" key="1">
    <citation type="submission" date="2020-03" db="EMBL/GenBank/DDBJ databases">
        <authorList>
            <person name="Weist P."/>
        </authorList>
    </citation>
    <scope>NUCLEOTIDE SEQUENCE</scope>
</reference>
<dbReference type="EMBL" id="CADEAL010003691">
    <property type="protein sequence ID" value="CAB1445544.1"/>
    <property type="molecule type" value="Genomic_DNA"/>
</dbReference>
<evidence type="ECO:0000313" key="3">
    <source>
        <dbReference type="Proteomes" id="UP001153269"/>
    </source>
</evidence>
<evidence type="ECO:0000256" key="1">
    <source>
        <dbReference type="SAM" id="MobiDB-lite"/>
    </source>
</evidence>
<organism evidence="2 3">
    <name type="scientific">Pleuronectes platessa</name>
    <name type="common">European plaice</name>
    <dbReference type="NCBI Taxonomy" id="8262"/>
    <lineage>
        <taxon>Eukaryota</taxon>
        <taxon>Metazoa</taxon>
        <taxon>Chordata</taxon>
        <taxon>Craniata</taxon>
        <taxon>Vertebrata</taxon>
        <taxon>Euteleostomi</taxon>
        <taxon>Actinopterygii</taxon>
        <taxon>Neopterygii</taxon>
        <taxon>Teleostei</taxon>
        <taxon>Neoteleostei</taxon>
        <taxon>Acanthomorphata</taxon>
        <taxon>Carangaria</taxon>
        <taxon>Pleuronectiformes</taxon>
        <taxon>Pleuronectoidei</taxon>
        <taxon>Pleuronectidae</taxon>
        <taxon>Pleuronectes</taxon>
    </lineage>
</organism>
<protein>
    <submittedName>
        <fullName evidence="2">Uncharacterized protein</fullName>
    </submittedName>
</protein>
<sequence length="246" mass="27984">MARTYSIINTRRQEDPTTPGGQDCLVLRPTRHCPVVNLLTLFKWHISSTGGLMLHEMLSWLLRNRQQQQQTGLTCLLSFIAGEWMKLQQDTVTERSASQGAMGCQTCVVEKLLKQSQREAVLRQRQRLTTSKENSRMSGTDKLRNEVSSHHLPDVPSLDSFHLLEDNSSVLRHNPETLSDQRLKQNLLELRTHSEEHQEEPRAQCTSVRSDNCSGDFLLVTNSSQGTGYDMEVRATFKGYASPDHH</sequence>
<feature type="region of interest" description="Disordered" evidence="1">
    <location>
        <begin position="123"/>
        <end position="159"/>
    </location>
</feature>
<comment type="caution">
    <text evidence="2">The sequence shown here is derived from an EMBL/GenBank/DDBJ whole genome shotgun (WGS) entry which is preliminary data.</text>
</comment>
<feature type="compositionally biased region" description="Polar residues" evidence="1">
    <location>
        <begin position="1"/>
        <end position="10"/>
    </location>
</feature>
<dbReference type="AlphaFoldDB" id="A0A9N7Z0R1"/>
<dbReference type="Proteomes" id="UP001153269">
    <property type="component" value="Unassembled WGS sequence"/>
</dbReference>
<feature type="compositionally biased region" description="Basic and acidic residues" evidence="1">
    <location>
        <begin position="133"/>
        <end position="153"/>
    </location>
</feature>
<evidence type="ECO:0000313" key="2">
    <source>
        <dbReference type="EMBL" id="CAB1445544.1"/>
    </source>
</evidence>
<keyword evidence="3" id="KW-1185">Reference proteome</keyword>
<gene>
    <name evidence="2" type="ORF">PLEPLA_LOCUS33275</name>
</gene>